<name>A0A8H6N7I3_9PEZI</name>
<evidence type="ECO:0000313" key="3">
    <source>
        <dbReference type="Proteomes" id="UP000639643"/>
    </source>
</evidence>
<evidence type="ECO:0000256" key="1">
    <source>
        <dbReference type="SAM" id="SignalP"/>
    </source>
</evidence>
<dbReference type="AlphaFoldDB" id="A0A8H6N7I3"/>
<protein>
    <submittedName>
        <fullName evidence="2">IgE-binding protein</fullName>
    </submittedName>
</protein>
<organism evidence="2 3">
    <name type="scientific">Colletotrichum musicola</name>
    <dbReference type="NCBI Taxonomy" id="2175873"/>
    <lineage>
        <taxon>Eukaryota</taxon>
        <taxon>Fungi</taxon>
        <taxon>Dikarya</taxon>
        <taxon>Ascomycota</taxon>
        <taxon>Pezizomycotina</taxon>
        <taxon>Sordariomycetes</taxon>
        <taxon>Hypocreomycetidae</taxon>
        <taxon>Glomerellales</taxon>
        <taxon>Glomerellaceae</taxon>
        <taxon>Colletotrichum</taxon>
        <taxon>Colletotrichum orchidearum species complex</taxon>
    </lineage>
</organism>
<dbReference type="InterPro" id="IPR052820">
    <property type="entry name" value="PhiA_domain"/>
</dbReference>
<keyword evidence="1" id="KW-0732">Signal</keyword>
<keyword evidence="3" id="KW-1185">Reference proteome</keyword>
<dbReference type="PANTHER" id="PTHR42047:SF1">
    <property type="entry name" value="PROTEIN, PUTATIVE (AFU_ORTHOLOGUE AFUA_6G03560)-RELATED"/>
    <property type="match status" value="1"/>
</dbReference>
<feature type="chain" id="PRO_5034841403" evidence="1">
    <location>
        <begin position="19"/>
        <end position="194"/>
    </location>
</feature>
<reference evidence="2" key="1">
    <citation type="journal article" date="2020" name="Phytopathology">
        <title>Genome Sequence Resources of Colletotrichum truncatum, C. plurivorum, C. musicola, and C. sojae: Four Species Pathogenic to Soybean (Glycine max).</title>
        <authorList>
            <person name="Rogerio F."/>
            <person name="Boufleur T.R."/>
            <person name="Ciampi-Guillardi M."/>
            <person name="Sukno S.A."/>
            <person name="Thon M.R."/>
            <person name="Massola Junior N.S."/>
            <person name="Baroncelli R."/>
        </authorList>
    </citation>
    <scope>NUCLEOTIDE SEQUENCE</scope>
    <source>
        <strain evidence="2">LFN0074</strain>
    </source>
</reference>
<dbReference type="Proteomes" id="UP000639643">
    <property type="component" value="Unassembled WGS sequence"/>
</dbReference>
<comment type="caution">
    <text evidence="2">The sequence shown here is derived from an EMBL/GenBank/DDBJ whole genome shotgun (WGS) entry which is preliminary data.</text>
</comment>
<dbReference type="EMBL" id="WIGM01000547">
    <property type="protein sequence ID" value="KAF6822320.1"/>
    <property type="molecule type" value="Genomic_DNA"/>
</dbReference>
<sequence length="194" mass="20229">MAVNLLLVLLAIASLALAESFTLTAYAPGHRAIHGQPLNADGSHFLIGLEVPFTYCPALPSISCPPGVSTVVDEDLTHLRVATPGGQAIYIPPSGLVSYTRAHSSYMPPGSATAGFYPKVLASDCSAEVSRVLDFVSADGAGLAGVYACPNPDTPSTWLLVAAGRQSRALRGDCVLLEGLEMRASDVDIGAWQY</sequence>
<feature type="signal peptide" evidence="1">
    <location>
        <begin position="1"/>
        <end position="18"/>
    </location>
</feature>
<evidence type="ECO:0000313" key="2">
    <source>
        <dbReference type="EMBL" id="KAF6822320.1"/>
    </source>
</evidence>
<gene>
    <name evidence="2" type="ORF">CMUS01_11125</name>
</gene>
<dbReference type="PANTHER" id="PTHR42047">
    <property type="entry name" value="PROTEIN, PUTATIVE (AFU_ORTHOLOGUE AFUA_6G03560)-RELATED"/>
    <property type="match status" value="1"/>
</dbReference>
<accession>A0A8H6N7I3</accession>
<proteinExistence type="predicted"/>
<dbReference type="OrthoDB" id="5430620at2759"/>